<dbReference type="Gene3D" id="1.10.1200.120">
    <property type="entry name" value="Large-conductance mechanosensitive channel, MscL, domain 1"/>
    <property type="match status" value="1"/>
</dbReference>
<dbReference type="PRINTS" id="PR01264">
    <property type="entry name" value="MECHCHANNEL"/>
</dbReference>
<keyword evidence="7 10" id="KW-0406">Ion transport</keyword>
<dbReference type="PROSITE" id="PS01327">
    <property type="entry name" value="MSCL"/>
    <property type="match status" value="1"/>
</dbReference>
<feature type="transmembrane region" description="Helical" evidence="10">
    <location>
        <begin position="83"/>
        <end position="101"/>
    </location>
</feature>
<dbReference type="RefSeq" id="WP_013187689.1">
    <property type="nucleotide sequence ID" value="NC_014230.1"/>
</dbReference>
<comment type="subunit">
    <text evidence="10">Homopentamer.</text>
</comment>
<dbReference type="InterPro" id="IPR037673">
    <property type="entry name" value="MSC/AndL"/>
</dbReference>
<dbReference type="HOGENOM" id="CLU_095787_0_0_10"/>
<accession>A3U918</accession>
<evidence type="ECO:0000256" key="1">
    <source>
        <dbReference type="ARBA" id="ARBA00004651"/>
    </source>
</evidence>
<dbReference type="NCBIfam" id="TIGR00220">
    <property type="entry name" value="mscL"/>
    <property type="match status" value="1"/>
</dbReference>
<comment type="subcellular location">
    <subcellularLocation>
        <location evidence="10">Cell inner membrane</location>
        <topology evidence="10">Multi-pass membrane protein</topology>
    </subcellularLocation>
    <subcellularLocation>
        <location evidence="1">Cell membrane</location>
        <topology evidence="1">Multi-pass membrane protein</topology>
    </subcellularLocation>
</comment>
<comment type="caution">
    <text evidence="10">Lacks conserved residue(s) required for the propagation of feature annotation.</text>
</comment>
<dbReference type="OrthoDB" id="9810350at2"/>
<evidence type="ECO:0000256" key="5">
    <source>
        <dbReference type="ARBA" id="ARBA00022692"/>
    </source>
</evidence>
<keyword evidence="8 10" id="KW-0472">Membrane</keyword>
<dbReference type="Proteomes" id="UP000002297">
    <property type="component" value="Chromosome"/>
</dbReference>
<evidence type="ECO:0000256" key="4">
    <source>
        <dbReference type="ARBA" id="ARBA00022475"/>
    </source>
</evidence>
<dbReference type="AlphaFoldDB" id="A3U918"/>
<keyword evidence="10" id="KW-0997">Cell inner membrane</keyword>
<dbReference type="Pfam" id="PF01741">
    <property type="entry name" value="MscL"/>
    <property type="match status" value="1"/>
</dbReference>
<proteinExistence type="inferred from homology"/>
<evidence type="ECO:0000256" key="6">
    <source>
        <dbReference type="ARBA" id="ARBA00022989"/>
    </source>
</evidence>
<dbReference type="InterPro" id="IPR019823">
    <property type="entry name" value="Mechanosensitive_channel_CS"/>
</dbReference>
<dbReference type="InterPro" id="IPR036019">
    <property type="entry name" value="MscL_channel"/>
</dbReference>
<evidence type="ECO:0000256" key="9">
    <source>
        <dbReference type="ARBA" id="ARBA00023303"/>
    </source>
</evidence>
<organism evidence="11 12">
    <name type="scientific">Croceibacter atlanticus (strain ATCC BAA-628 / JCM 21780 / CIP 108009 / IAM 15332 / KCTC 12090 / HTCC2559)</name>
    <dbReference type="NCBI Taxonomy" id="216432"/>
    <lineage>
        <taxon>Bacteria</taxon>
        <taxon>Pseudomonadati</taxon>
        <taxon>Bacteroidota</taxon>
        <taxon>Flavobacteriia</taxon>
        <taxon>Flavobacteriales</taxon>
        <taxon>Flavobacteriaceae</taxon>
        <taxon>Croceibacter</taxon>
    </lineage>
</organism>
<name>A3U918_CROAH</name>
<evidence type="ECO:0000313" key="11">
    <source>
        <dbReference type="EMBL" id="EAP86304.1"/>
    </source>
</evidence>
<dbReference type="KEGG" id="cat:CA2559_09728"/>
<dbReference type="GeneID" id="89453690"/>
<evidence type="ECO:0000256" key="8">
    <source>
        <dbReference type="ARBA" id="ARBA00023136"/>
    </source>
</evidence>
<keyword evidence="12" id="KW-1185">Reference proteome</keyword>
<comment type="similarity">
    <text evidence="2 10">Belongs to the MscL family.</text>
</comment>
<dbReference type="STRING" id="216432.CA2559_09728"/>
<dbReference type="GO" id="GO:0008381">
    <property type="term" value="F:mechanosensitive monoatomic ion channel activity"/>
    <property type="evidence" value="ECO:0007669"/>
    <property type="project" value="UniProtKB-UniRule"/>
</dbReference>
<gene>
    <name evidence="10" type="primary">mscL</name>
    <name evidence="11" type="ordered locus">CA2559_09728</name>
</gene>
<dbReference type="InterPro" id="IPR001185">
    <property type="entry name" value="MS_channel"/>
</dbReference>
<keyword evidence="6 10" id="KW-1133">Transmembrane helix</keyword>
<keyword evidence="4 10" id="KW-1003">Cell membrane</keyword>
<sequence>MSFFSEFKEFAVKGNMVDMAIGIIIGAAFKDVVDVIVKKVMLPPLSLLTDGIHFADKNIVLKEARVGEDGKELKAITVGYGELIEVFIDFIIIAFVVFLVVKVMNSLKKKAEDDTNKTVSTPKNIQLMTETNKLLREQVELLKRDKEKN</sequence>
<evidence type="ECO:0000313" key="12">
    <source>
        <dbReference type="Proteomes" id="UP000002297"/>
    </source>
</evidence>
<evidence type="ECO:0000256" key="3">
    <source>
        <dbReference type="ARBA" id="ARBA00022448"/>
    </source>
</evidence>
<evidence type="ECO:0000256" key="10">
    <source>
        <dbReference type="HAMAP-Rule" id="MF_00115"/>
    </source>
</evidence>
<dbReference type="PANTHER" id="PTHR30266">
    <property type="entry name" value="MECHANOSENSITIVE CHANNEL MSCL"/>
    <property type="match status" value="1"/>
</dbReference>
<dbReference type="SUPFAM" id="SSF81330">
    <property type="entry name" value="Gated mechanosensitive channel"/>
    <property type="match status" value="1"/>
</dbReference>
<dbReference type="GO" id="GO:0005886">
    <property type="term" value="C:plasma membrane"/>
    <property type="evidence" value="ECO:0007669"/>
    <property type="project" value="UniProtKB-SubCell"/>
</dbReference>
<dbReference type="PANTHER" id="PTHR30266:SF2">
    <property type="entry name" value="LARGE-CONDUCTANCE MECHANOSENSITIVE CHANNEL"/>
    <property type="match status" value="1"/>
</dbReference>
<dbReference type="eggNOG" id="COG1970">
    <property type="taxonomic scope" value="Bacteria"/>
</dbReference>
<protein>
    <recommendedName>
        <fullName evidence="10">Large-conductance mechanosensitive channel</fullName>
    </recommendedName>
</protein>
<keyword evidence="5 10" id="KW-0812">Transmembrane</keyword>
<reference evidence="11 12" key="1">
    <citation type="journal article" date="2010" name="J. Bacteriol.">
        <title>The complete genome sequence of Croceibacter atlanticus HTCC2559T.</title>
        <authorList>
            <person name="Oh H.M."/>
            <person name="Kang I."/>
            <person name="Ferriera S."/>
            <person name="Giovannoni S.J."/>
            <person name="Cho J.C."/>
        </authorList>
    </citation>
    <scope>NUCLEOTIDE SEQUENCE [LARGE SCALE GENOMIC DNA]</scope>
    <source>
        <strain evidence="12">ATCC BAA-628 / HTCC2559 / KCTC 12090</strain>
    </source>
</reference>
<keyword evidence="3 10" id="KW-0813">Transport</keyword>
<evidence type="ECO:0000256" key="7">
    <source>
        <dbReference type="ARBA" id="ARBA00023065"/>
    </source>
</evidence>
<dbReference type="HAMAP" id="MF_00115">
    <property type="entry name" value="MscL"/>
    <property type="match status" value="1"/>
</dbReference>
<comment type="function">
    <text evidence="10">Channel that opens in response to stretch forces in the membrane lipid bilayer. May participate in the regulation of osmotic pressure changes within the cell.</text>
</comment>
<keyword evidence="9 10" id="KW-0407">Ion channel</keyword>
<dbReference type="EMBL" id="CP002046">
    <property type="protein sequence ID" value="EAP86304.1"/>
    <property type="molecule type" value="Genomic_DNA"/>
</dbReference>
<evidence type="ECO:0000256" key="2">
    <source>
        <dbReference type="ARBA" id="ARBA00007254"/>
    </source>
</evidence>